<feature type="non-terminal residue" evidence="1">
    <location>
        <position position="1"/>
    </location>
</feature>
<name>A0A087T3P8_STEMI</name>
<dbReference type="Proteomes" id="UP000054359">
    <property type="component" value="Unassembled WGS sequence"/>
</dbReference>
<proteinExistence type="predicted"/>
<dbReference type="AlphaFoldDB" id="A0A087T3P8"/>
<organism evidence="1 2">
    <name type="scientific">Stegodyphus mimosarum</name>
    <name type="common">African social velvet spider</name>
    <dbReference type="NCBI Taxonomy" id="407821"/>
    <lineage>
        <taxon>Eukaryota</taxon>
        <taxon>Metazoa</taxon>
        <taxon>Ecdysozoa</taxon>
        <taxon>Arthropoda</taxon>
        <taxon>Chelicerata</taxon>
        <taxon>Arachnida</taxon>
        <taxon>Araneae</taxon>
        <taxon>Araneomorphae</taxon>
        <taxon>Entelegynae</taxon>
        <taxon>Eresoidea</taxon>
        <taxon>Eresidae</taxon>
        <taxon>Stegodyphus</taxon>
    </lineage>
</organism>
<accession>A0A087T3P8</accession>
<gene>
    <name evidence="1" type="ORF">X975_27077</name>
</gene>
<protein>
    <submittedName>
        <fullName evidence="1">Uncharacterized protein</fullName>
    </submittedName>
</protein>
<keyword evidence="2" id="KW-1185">Reference proteome</keyword>
<sequence>PSSSHLIIRILEYLKIYLFISQINFFT</sequence>
<dbReference type="EMBL" id="KK113264">
    <property type="protein sequence ID" value="KFM59737.1"/>
    <property type="molecule type" value="Genomic_DNA"/>
</dbReference>
<evidence type="ECO:0000313" key="1">
    <source>
        <dbReference type="EMBL" id="KFM59737.1"/>
    </source>
</evidence>
<evidence type="ECO:0000313" key="2">
    <source>
        <dbReference type="Proteomes" id="UP000054359"/>
    </source>
</evidence>
<feature type="non-terminal residue" evidence="1">
    <location>
        <position position="27"/>
    </location>
</feature>
<reference evidence="1 2" key="1">
    <citation type="submission" date="2013-11" db="EMBL/GenBank/DDBJ databases">
        <title>Genome sequencing of Stegodyphus mimosarum.</title>
        <authorList>
            <person name="Bechsgaard J."/>
        </authorList>
    </citation>
    <scope>NUCLEOTIDE SEQUENCE [LARGE SCALE GENOMIC DNA]</scope>
</reference>